<dbReference type="InterPro" id="IPR024788">
    <property type="entry name" value="Malectin-like_Carb-bd_dom"/>
</dbReference>
<dbReference type="EMBL" id="SMMG02000012">
    <property type="protein sequence ID" value="KAA3454608.1"/>
    <property type="molecule type" value="Genomic_DNA"/>
</dbReference>
<keyword evidence="5" id="KW-0677">Repeat</keyword>
<dbReference type="Proteomes" id="UP000325315">
    <property type="component" value="Unassembled WGS sequence"/>
</dbReference>
<dbReference type="Pfam" id="PF08263">
    <property type="entry name" value="LRRNT_2"/>
    <property type="match status" value="1"/>
</dbReference>
<dbReference type="InterPro" id="IPR013210">
    <property type="entry name" value="LRR_N_plant-typ"/>
</dbReference>
<dbReference type="PANTHER" id="PTHR45631:SF3">
    <property type="entry name" value="OS05G0393100 PROTEIN"/>
    <property type="match status" value="1"/>
</dbReference>
<evidence type="ECO:0000256" key="7">
    <source>
        <dbReference type="ARBA" id="ARBA00023136"/>
    </source>
</evidence>
<dbReference type="FunFam" id="3.80.10.10:FF:000129">
    <property type="entry name" value="Leucine-rich repeat receptor-like kinase"/>
    <property type="match status" value="1"/>
</dbReference>
<evidence type="ECO:0000256" key="2">
    <source>
        <dbReference type="ARBA" id="ARBA00022614"/>
    </source>
</evidence>
<dbReference type="PANTHER" id="PTHR45631">
    <property type="entry name" value="OS07G0107800 PROTEIN-RELATED"/>
    <property type="match status" value="1"/>
</dbReference>
<feature type="chain" id="PRO_5022921433" evidence="9">
    <location>
        <begin position="24"/>
        <end position="585"/>
    </location>
</feature>
<keyword evidence="12" id="KW-0418">Kinase</keyword>
<keyword evidence="7" id="KW-0472">Membrane</keyword>
<sequence>MSTPSFLLSLSFLFLSFLSISLSQQPPKGYLIDCGATSKTVNDDREWLPDEDFISTGSSKNLTVPRLFPTFSTVRSFPLQNNLRRKFCYTARVYKGARYLIRTAYYYGGVNGMNFPSPPVFDQIVDGTIWGVVNTTEDYRKGSTSFYEAVFEAKRTTMSVCIASNTYTESDPFISSLEMLLLGDSLYNTTNFDSYALSLVARHSFGYNRSLISYPDDLFDRYWEPYAENVSVIASNNTPSVSGFWNIPPSKIFGSALSTDQLEPLELRWPPLSLPNSTYYIALYFADNRDSMLSSSRVLHIHINEVTYISNLEVTSAGAAVFATRWPLEGQTKITLSSAANSNASPLINAGEIFDILRLGGRTHTRDVIALKAMKSSLRNPPLDWNGDPCLPLNYTWTGITCSEGERIRVVTLNLTSMGLSGSLSSSIANLTALTGIWLGNNSLSGTIPNLSSLRLLEVLHLEDNQFNGDIPSSLGENLLLAGKQKKLDTLKEGIVPSPLDSNPRVEFGAKPTWTELLGDKAKVEIIGVFGKGLNVGLAIDVSYILAGRAVVSYGLWSFTSLINIGKPGLDLRTSGNQFLSPSPS</sequence>
<evidence type="ECO:0000259" key="11">
    <source>
        <dbReference type="Pfam" id="PF12819"/>
    </source>
</evidence>
<keyword evidence="2" id="KW-0433">Leucine-rich repeat</keyword>
<evidence type="ECO:0000313" key="13">
    <source>
        <dbReference type="Proteomes" id="UP000325315"/>
    </source>
</evidence>
<dbReference type="OrthoDB" id="1394818at2759"/>
<evidence type="ECO:0000259" key="10">
    <source>
        <dbReference type="Pfam" id="PF08263"/>
    </source>
</evidence>
<protein>
    <submittedName>
        <fullName evidence="12">Leucine-rich repeat receptor-like serine/threonine-protein kinase</fullName>
    </submittedName>
</protein>
<dbReference type="Gene3D" id="2.60.120.430">
    <property type="entry name" value="Galactose-binding lectin"/>
    <property type="match status" value="1"/>
</dbReference>
<keyword evidence="6" id="KW-1133">Transmembrane helix</keyword>
<keyword evidence="12" id="KW-0808">Transferase</keyword>
<organism evidence="12 13">
    <name type="scientific">Gossypium australe</name>
    <dbReference type="NCBI Taxonomy" id="47621"/>
    <lineage>
        <taxon>Eukaryota</taxon>
        <taxon>Viridiplantae</taxon>
        <taxon>Streptophyta</taxon>
        <taxon>Embryophyta</taxon>
        <taxon>Tracheophyta</taxon>
        <taxon>Spermatophyta</taxon>
        <taxon>Magnoliopsida</taxon>
        <taxon>eudicotyledons</taxon>
        <taxon>Gunneridae</taxon>
        <taxon>Pentapetalae</taxon>
        <taxon>rosids</taxon>
        <taxon>malvids</taxon>
        <taxon>Malvales</taxon>
        <taxon>Malvaceae</taxon>
        <taxon>Malvoideae</taxon>
        <taxon>Gossypium</taxon>
    </lineage>
</organism>
<evidence type="ECO:0000256" key="8">
    <source>
        <dbReference type="ARBA" id="ARBA00023170"/>
    </source>
</evidence>
<evidence type="ECO:0000256" key="5">
    <source>
        <dbReference type="ARBA" id="ARBA00022737"/>
    </source>
</evidence>
<keyword evidence="8 12" id="KW-0675">Receptor</keyword>
<keyword evidence="3" id="KW-0812">Transmembrane</keyword>
<comment type="subcellular location">
    <subcellularLocation>
        <location evidence="1">Membrane</location>
        <topology evidence="1">Single-pass membrane protein</topology>
    </subcellularLocation>
</comment>
<proteinExistence type="predicted"/>
<keyword evidence="4 9" id="KW-0732">Signal</keyword>
<accession>A0A5B6UBA3</accession>
<feature type="domain" description="Leucine-rich repeat-containing N-terminal plant-type" evidence="10">
    <location>
        <begin position="366"/>
        <end position="403"/>
    </location>
</feature>
<dbReference type="Gene3D" id="3.80.10.10">
    <property type="entry name" value="Ribonuclease Inhibitor"/>
    <property type="match status" value="1"/>
</dbReference>
<dbReference type="GO" id="GO:0016020">
    <property type="term" value="C:membrane"/>
    <property type="evidence" value="ECO:0007669"/>
    <property type="project" value="UniProtKB-SubCell"/>
</dbReference>
<evidence type="ECO:0000313" key="12">
    <source>
        <dbReference type="EMBL" id="KAA3454608.1"/>
    </source>
</evidence>
<dbReference type="InterPro" id="IPR032675">
    <property type="entry name" value="LRR_dom_sf"/>
</dbReference>
<evidence type="ECO:0000256" key="4">
    <source>
        <dbReference type="ARBA" id="ARBA00022729"/>
    </source>
</evidence>
<reference evidence="13" key="1">
    <citation type="journal article" date="2019" name="Plant Biotechnol. J.">
        <title>Genome sequencing of the Australian wild diploid species Gossypium australe highlights disease resistance and delayed gland morphogenesis.</title>
        <authorList>
            <person name="Cai Y."/>
            <person name="Cai X."/>
            <person name="Wang Q."/>
            <person name="Wang P."/>
            <person name="Zhang Y."/>
            <person name="Cai C."/>
            <person name="Xu Y."/>
            <person name="Wang K."/>
            <person name="Zhou Z."/>
            <person name="Wang C."/>
            <person name="Geng S."/>
            <person name="Li B."/>
            <person name="Dong Q."/>
            <person name="Hou Y."/>
            <person name="Wang H."/>
            <person name="Ai P."/>
            <person name="Liu Z."/>
            <person name="Yi F."/>
            <person name="Sun M."/>
            <person name="An G."/>
            <person name="Cheng J."/>
            <person name="Zhang Y."/>
            <person name="Shi Q."/>
            <person name="Xie Y."/>
            <person name="Shi X."/>
            <person name="Chang Y."/>
            <person name="Huang F."/>
            <person name="Chen Y."/>
            <person name="Hong S."/>
            <person name="Mi L."/>
            <person name="Sun Q."/>
            <person name="Zhang L."/>
            <person name="Zhou B."/>
            <person name="Peng R."/>
            <person name="Zhang X."/>
            <person name="Liu F."/>
        </authorList>
    </citation>
    <scope>NUCLEOTIDE SEQUENCE [LARGE SCALE GENOMIC DNA]</scope>
    <source>
        <strain evidence="13">cv. PA1801</strain>
    </source>
</reference>
<gene>
    <name evidence="12" type="ORF">EPI10_017711</name>
</gene>
<comment type="caution">
    <text evidence="12">The sequence shown here is derived from an EMBL/GenBank/DDBJ whole genome shotgun (WGS) entry which is preliminary data.</text>
</comment>
<keyword evidence="13" id="KW-1185">Reference proteome</keyword>
<evidence type="ECO:0000256" key="6">
    <source>
        <dbReference type="ARBA" id="ARBA00022989"/>
    </source>
</evidence>
<evidence type="ECO:0000256" key="9">
    <source>
        <dbReference type="SAM" id="SignalP"/>
    </source>
</evidence>
<dbReference type="GO" id="GO:0016301">
    <property type="term" value="F:kinase activity"/>
    <property type="evidence" value="ECO:0007669"/>
    <property type="project" value="UniProtKB-KW"/>
</dbReference>
<feature type="domain" description="Malectin-like" evidence="11">
    <location>
        <begin position="32"/>
        <end position="355"/>
    </location>
</feature>
<feature type="signal peptide" evidence="9">
    <location>
        <begin position="1"/>
        <end position="23"/>
    </location>
</feature>
<name>A0A5B6UBA3_9ROSI</name>
<evidence type="ECO:0000256" key="1">
    <source>
        <dbReference type="ARBA" id="ARBA00004167"/>
    </source>
</evidence>
<dbReference type="SUPFAM" id="SSF52058">
    <property type="entry name" value="L domain-like"/>
    <property type="match status" value="1"/>
</dbReference>
<dbReference type="AlphaFoldDB" id="A0A5B6UBA3"/>
<dbReference type="Pfam" id="PF12819">
    <property type="entry name" value="Malectin_like"/>
    <property type="match status" value="1"/>
</dbReference>
<evidence type="ECO:0000256" key="3">
    <source>
        <dbReference type="ARBA" id="ARBA00022692"/>
    </source>
</evidence>